<evidence type="ECO:0000313" key="2">
    <source>
        <dbReference type="EMBL" id="MFC4409115.1"/>
    </source>
</evidence>
<dbReference type="EMBL" id="JBHSEC010000001">
    <property type="protein sequence ID" value="MFC4409115.1"/>
    <property type="molecule type" value="Genomic_DNA"/>
</dbReference>
<feature type="transmembrane region" description="Helical" evidence="1">
    <location>
        <begin position="163"/>
        <end position="189"/>
    </location>
</feature>
<keyword evidence="1" id="KW-0812">Transmembrane</keyword>
<keyword evidence="1" id="KW-0472">Membrane</keyword>
<organism evidence="2 3">
    <name type="scientific">Chungangia koreensis</name>
    <dbReference type="NCBI Taxonomy" id="752657"/>
    <lineage>
        <taxon>Bacteria</taxon>
        <taxon>Bacillati</taxon>
        <taxon>Bacillota</taxon>
        <taxon>Bacilli</taxon>
        <taxon>Lactobacillales</taxon>
        <taxon>Chungangia</taxon>
    </lineage>
</organism>
<dbReference type="Proteomes" id="UP001595817">
    <property type="component" value="Unassembled WGS sequence"/>
</dbReference>
<sequence length="541" mass="63244">MSQFNSLRFLDIFKGLFFKMGIDYNVMRSILKVKLMMDRRRIPSILNESKIDEEKNYFLRSLGIYALYGLILIPFLLFGDHAFIQMSLIFGVLFFILITTMIADFSSTMLDINDRHILHTKPVSNRTITAAKTIHMVIYLLMIIVALTTIPIVFMLINRGILFVMLFIVEMIALSVFLIVFTALIYFLILRFLDGERLKDVINYVQIILSVAIFVGFQVLVRLFDFSSFEFIYEYSWWHLLIPPLWFAAPFELVLSGNTSWSINLLSLLSIGIPVIALVIYIKMMPAFERYLEKMREVSTDKKKRVIWDDFCSKLLCRTKKERTFFRFSSIMISRERDFRLKVYPGLGIAMFLPFLILFNEYRASSFEELRNSNYFMSIYLCGLVLVTSIQMLKYSNNYKGAWIFTMSPHAEKRLFSAAIKTVLLKLYLPVFLLVSFAYIWIFSIEILPDLMAVFLGHIISALIIFKAIHDTKYPFTVPFNTVQEGNSFKMFFLTLTPGLFFVVHLIFQSFTLGIYIYLVILLCTVVIYWNRLFRISLPVA</sequence>
<feature type="transmembrane region" description="Helical" evidence="1">
    <location>
        <begin position="375"/>
        <end position="393"/>
    </location>
</feature>
<gene>
    <name evidence="2" type="ORF">ACFOZY_01560</name>
</gene>
<feature type="transmembrane region" description="Helical" evidence="1">
    <location>
        <begin position="341"/>
        <end position="359"/>
    </location>
</feature>
<proteinExistence type="predicted"/>
<protein>
    <recommendedName>
        <fullName evidence="4">ABC-2 type transport system permease protein</fullName>
    </recommendedName>
</protein>
<feature type="transmembrane region" description="Helical" evidence="1">
    <location>
        <begin position="201"/>
        <end position="221"/>
    </location>
</feature>
<name>A0ABV8X4X4_9LACT</name>
<feature type="transmembrane region" description="Helical" evidence="1">
    <location>
        <begin position="57"/>
        <end position="77"/>
    </location>
</feature>
<reference evidence="3" key="1">
    <citation type="journal article" date="2019" name="Int. J. Syst. Evol. Microbiol.">
        <title>The Global Catalogue of Microorganisms (GCM) 10K type strain sequencing project: providing services to taxonomists for standard genome sequencing and annotation.</title>
        <authorList>
            <consortium name="The Broad Institute Genomics Platform"/>
            <consortium name="The Broad Institute Genome Sequencing Center for Infectious Disease"/>
            <person name="Wu L."/>
            <person name="Ma J."/>
        </authorList>
    </citation>
    <scope>NUCLEOTIDE SEQUENCE [LARGE SCALE GENOMIC DNA]</scope>
    <source>
        <strain evidence="3">CCUG 59778</strain>
    </source>
</reference>
<dbReference type="RefSeq" id="WP_378151527.1">
    <property type="nucleotide sequence ID" value="NZ_JBHSEC010000001.1"/>
</dbReference>
<comment type="caution">
    <text evidence="2">The sequence shown here is derived from an EMBL/GenBank/DDBJ whole genome shotgun (WGS) entry which is preliminary data.</text>
</comment>
<keyword evidence="3" id="KW-1185">Reference proteome</keyword>
<feature type="transmembrane region" description="Helical" evidence="1">
    <location>
        <begin position="491"/>
        <end position="508"/>
    </location>
</feature>
<keyword evidence="1" id="KW-1133">Transmembrane helix</keyword>
<feature type="transmembrane region" description="Helical" evidence="1">
    <location>
        <begin position="451"/>
        <end position="470"/>
    </location>
</feature>
<evidence type="ECO:0000313" key="3">
    <source>
        <dbReference type="Proteomes" id="UP001595817"/>
    </source>
</evidence>
<feature type="transmembrane region" description="Helical" evidence="1">
    <location>
        <begin position="136"/>
        <end position="157"/>
    </location>
</feature>
<feature type="transmembrane region" description="Helical" evidence="1">
    <location>
        <begin position="83"/>
        <end position="105"/>
    </location>
</feature>
<accession>A0ABV8X4X4</accession>
<feature type="transmembrane region" description="Helical" evidence="1">
    <location>
        <begin position="261"/>
        <end position="282"/>
    </location>
</feature>
<feature type="transmembrane region" description="Helical" evidence="1">
    <location>
        <begin position="514"/>
        <end position="531"/>
    </location>
</feature>
<evidence type="ECO:0000256" key="1">
    <source>
        <dbReference type="SAM" id="Phobius"/>
    </source>
</evidence>
<feature type="transmembrane region" description="Helical" evidence="1">
    <location>
        <begin position="423"/>
        <end position="445"/>
    </location>
</feature>
<evidence type="ECO:0008006" key="4">
    <source>
        <dbReference type="Google" id="ProtNLM"/>
    </source>
</evidence>